<dbReference type="EMBL" id="RXIA01000004">
    <property type="protein sequence ID" value="RVU71459.1"/>
    <property type="molecule type" value="Genomic_DNA"/>
</dbReference>
<dbReference type="CDD" id="cd00487">
    <property type="entry name" value="Pep_deformylase"/>
    <property type="match status" value="1"/>
</dbReference>
<name>A0A437SX17_9LACO</name>
<dbReference type="RefSeq" id="WP_103660615.1">
    <property type="nucleotide sequence ID" value="NZ_ML136873.1"/>
</dbReference>
<dbReference type="InterPro" id="IPR036821">
    <property type="entry name" value="Peptide_deformylase_sf"/>
</dbReference>
<comment type="caution">
    <text evidence="2">The sequence shown here is derived from an EMBL/GenBank/DDBJ whole genome shotgun (WGS) entry which is preliminary data.</text>
</comment>
<dbReference type="PRINTS" id="PR01576">
    <property type="entry name" value="PDEFORMYLASE"/>
</dbReference>
<dbReference type="GO" id="GO:0042586">
    <property type="term" value="F:peptide deformylase activity"/>
    <property type="evidence" value="ECO:0007669"/>
    <property type="project" value="UniProtKB-EC"/>
</dbReference>
<sequence length="137" mass="15051">MTAKNIIHDVTFLSKKSQAATKADLPNATDLRDTLMANQGRAAGLAANMIGVDKQIIAFFVGPLPVVMLNPIITSKSGLYTASEGCLSLTGERPAKRYREITVQYDNLNFEKQTQTFTDFTAEVIQHEIDHCHGILI</sequence>
<dbReference type="SUPFAM" id="SSF56420">
    <property type="entry name" value="Peptide deformylase"/>
    <property type="match status" value="1"/>
</dbReference>
<dbReference type="PANTHER" id="PTHR10458">
    <property type="entry name" value="PEPTIDE DEFORMYLASE"/>
    <property type="match status" value="1"/>
</dbReference>
<gene>
    <name evidence="2" type="ORF">EJK17_01800</name>
</gene>
<dbReference type="Proteomes" id="UP000288291">
    <property type="component" value="Unassembled WGS sequence"/>
</dbReference>
<dbReference type="EC" id="3.5.1.88" evidence="2"/>
<proteinExistence type="inferred from homology"/>
<evidence type="ECO:0000256" key="1">
    <source>
        <dbReference type="ARBA" id="ARBA00010759"/>
    </source>
</evidence>
<comment type="similarity">
    <text evidence="1">Belongs to the polypeptide deformylase family.</text>
</comment>
<organism evidence="2 3">
    <name type="scientific">Lactobacillus xujianguonis</name>
    <dbReference type="NCBI Taxonomy" id="2495899"/>
    <lineage>
        <taxon>Bacteria</taxon>
        <taxon>Bacillati</taxon>
        <taxon>Bacillota</taxon>
        <taxon>Bacilli</taxon>
        <taxon>Lactobacillales</taxon>
        <taxon>Lactobacillaceae</taxon>
        <taxon>Lactobacillus</taxon>
    </lineage>
</organism>
<evidence type="ECO:0000313" key="3">
    <source>
        <dbReference type="Proteomes" id="UP000288291"/>
    </source>
</evidence>
<dbReference type="Gene3D" id="3.90.45.10">
    <property type="entry name" value="Peptide deformylase"/>
    <property type="match status" value="1"/>
</dbReference>
<keyword evidence="2" id="KW-0378">Hydrolase</keyword>
<dbReference type="Pfam" id="PF01327">
    <property type="entry name" value="Pep_deformylase"/>
    <property type="match status" value="1"/>
</dbReference>
<reference evidence="2 3" key="1">
    <citation type="submission" date="2018-12" db="EMBL/GenBank/DDBJ databases">
        <authorList>
            <person name="Meng J."/>
        </authorList>
    </citation>
    <scope>NUCLEOTIDE SEQUENCE [LARGE SCALE GENOMIC DNA]</scope>
    <source>
        <strain evidence="2 3">HT111-2</strain>
    </source>
</reference>
<dbReference type="PIRSF" id="PIRSF004749">
    <property type="entry name" value="Pep_def"/>
    <property type="match status" value="1"/>
</dbReference>
<protein>
    <submittedName>
        <fullName evidence="2">Peptide deformylase</fullName>
        <ecNumber evidence="2">3.5.1.88</ecNumber>
    </submittedName>
</protein>
<evidence type="ECO:0000313" key="2">
    <source>
        <dbReference type="EMBL" id="RVU71459.1"/>
    </source>
</evidence>
<dbReference type="AlphaFoldDB" id="A0A437SX17"/>
<dbReference type="InterPro" id="IPR023635">
    <property type="entry name" value="Peptide_deformylase"/>
</dbReference>
<keyword evidence="3" id="KW-1185">Reference proteome</keyword>
<dbReference type="NCBIfam" id="NF006670">
    <property type="entry name" value="PRK09218.1"/>
    <property type="match status" value="1"/>
</dbReference>
<dbReference type="PANTHER" id="PTHR10458:SF22">
    <property type="entry name" value="PEPTIDE DEFORMYLASE"/>
    <property type="match status" value="1"/>
</dbReference>
<accession>A0A437SX17</accession>